<accession>A0A9J5XSZ0</accession>
<gene>
    <name evidence="4" type="ORF">H5410_041404</name>
</gene>
<evidence type="ECO:0000256" key="2">
    <source>
        <dbReference type="SAM" id="MobiDB-lite"/>
    </source>
</evidence>
<feature type="non-terminal residue" evidence="4">
    <location>
        <position position="545"/>
    </location>
</feature>
<evidence type="ECO:0000259" key="3">
    <source>
        <dbReference type="Pfam" id="PF20167"/>
    </source>
</evidence>
<dbReference type="OrthoDB" id="1306244at2759"/>
<feature type="region of interest" description="Disordered" evidence="2">
    <location>
        <begin position="514"/>
        <end position="545"/>
    </location>
</feature>
<dbReference type="EMBL" id="JACXVP010000008">
    <property type="protein sequence ID" value="KAG5590890.1"/>
    <property type="molecule type" value="Genomic_DNA"/>
</dbReference>
<sequence length="545" mass="61067">WQTSVRTPSPSKGCIYISTLDYKSNIGKIKERYWQRRPKDNEGRRADGMLSIILQKVNEHDRVLEEMKENIEVVNQMIDSHSRSIQLLENIMGHALLHLYPQQKGGNNGVMILQVKVWKVFEKSNLANHRPIGDHDLVFHLDPTLTGGPVKLNEGKSLQLAKFGKTKRSLSILRSLVESRHVKSLGELGQSRRTTWRFTEGPHLTFNFMLKVLLGSVTFRGKPELAPLISDTTPTWIEEGAPIEKKNLSVAARFWFSFISSTIMPSQNKSVLCHPKASWFGSIISRRSIDMGLLITQEMAMRAKKLQTSLPFPVLITELCRCARVPRDDMRDTEVTPSSSTDIRCIEAEYNREEDDRRRAAPADTSLEVDIDSIPAEESLPTPASWPFAALTRLQTSVYTLTTRVKACESRQGETSEVSALKVKVADLRKDVDYLKSADFTSLLEAVDYLDAPETLEIPSTTTRDSDAETVEEEIEIQEDRKYEDLPNLEETIMQLVIQISLNETSVVAPIGSGTTVPSEVTPGTNAQVQTDAPGTNSQTNGETV</sequence>
<feature type="domain" description="Putative plant transposon protein" evidence="3">
    <location>
        <begin position="226"/>
        <end position="326"/>
    </location>
</feature>
<dbReference type="Proteomes" id="UP000824120">
    <property type="component" value="Chromosome 8"/>
</dbReference>
<evidence type="ECO:0000256" key="1">
    <source>
        <dbReference type="SAM" id="Coils"/>
    </source>
</evidence>
<protein>
    <recommendedName>
        <fullName evidence="3">Putative plant transposon protein domain-containing protein</fullName>
    </recommendedName>
</protein>
<evidence type="ECO:0000313" key="5">
    <source>
        <dbReference type="Proteomes" id="UP000824120"/>
    </source>
</evidence>
<organism evidence="4 5">
    <name type="scientific">Solanum commersonii</name>
    <name type="common">Commerson's wild potato</name>
    <name type="synonym">Commerson's nightshade</name>
    <dbReference type="NCBI Taxonomy" id="4109"/>
    <lineage>
        <taxon>Eukaryota</taxon>
        <taxon>Viridiplantae</taxon>
        <taxon>Streptophyta</taxon>
        <taxon>Embryophyta</taxon>
        <taxon>Tracheophyta</taxon>
        <taxon>Spermatophyta</taxon>
        <taxon>Magnoliopsida</taxon>
        <taxon>eudicotyledons</taxon>
        <taxon>Gunneridae</taxon>
        <taxon>Pentapetalae</taxon>
        <taxon>asterids</taxon>
        <taxon>lamiids</taxon>
        <taxon>Solanales</taxon>
        <taxon>Solanaceae</taxon>
        <taxon>Solanoideae</taxon>
        <taxon>Solaneae</taxon>
        <taxon>Solanum</taxon>
    </lineage>
</organism>
<dbReference type="InterPro" id="IPR046796">
    <property type="entry name" value="Transposase_32_dom"/>
</dbReference>
<keyword evidence="1" id="KW-0175">Coiled coil</keyword>
<comment type="caution">
    <text evidence="4">The sequence shown here is derived from an EMBL/GenBank/DDBJ whole genome shotgun (WGS) entry which is preliminary data.</text>
</comment>
<dbReference type="PANTHER" id="PTHR33180:SF31">
    <property type="entry name" value="POLYPROTEIN PROTEIN"/>
    <property type="match status" value="1"/>
</dbReference>
<dbReference type="AlphaFoldDB" id="A0A9J5XSZ0"/>
<dbReference type="Pfam" id="PF20167">
    <property type="entry name" value="Transposase_32"/>
    <property type="match status" value="1"/>
</dbReference>
<feature type="coiled-coil region" evidence="1">
    <location>
        <begin position="57"/>
        <end position="84"/>
    </location>
</feature>
<evidence type="ECO:0000313" key="4">
    <source>
        <dbReference type="EMBL" id="KAG5590890.1"/>
    </source>
</evidence>
<name>A0A9J5XSZ0_SOLCO</name>
<proteinExistence type="predicted"/>
<keyword evidence="5" id="KW-1185">Reference proteome</keyword>
<reference evidence="4 5" key="1">
    <citation type="submission" date="2020-09" db="EMBL/GenBank/DDBJ databases">
        <title>De no assembly of potato wild relative species, Solanum commersonii.</title>
        <authorList>
            <person name="Cho K."/>
        </authorList>
    </citation>
    <scope>NUCLEOTIDE SEQUENCE [LARGE SCALE GENOMIC DNA]</scope>
    <source>
        <strain evidence="4">LZ3.2</strain>
        <tissue evidence="4">Leaf</tissue>
    </source>
</reference>
<dbReference type="PANTHER" id="PTHR33180">
    <property type="entry name" value="PHOTOSYSTEM II CP43 REACTION CENTER PROTEIN"/>
    <property type="match status" value="1"/>
</dbReference>